<dbReference type="PROSITE" id="PS50128">
    <property type="entry name" value="SURP"/>
    <property type="match status" value="1"/>
</dbReference>
<sequence length="455" mass="50412">MTRKDAEEALREFDGFDWGGSVLRVGWSKAFRLHQGGAVEARTEEIGAQTPANVVAHTGRAAVLWTVPGRRNDIDDPDRDPEVARRRGDDDTFIRAVAAEVKGHGSKYEDSLRRRESSNTKYGFMRKEHRRHAFYKGLIEDERPMSPEFDDEGYNSVYSTDSAEESERERVRKVNLGRLARKRFEAMLRAMSGKSGEIARCMAFSLEHAEAAHEVADIIVASLLVDGTPVPRKVARLHLICDILHNSAASVPSAWKFRQEFQARLGIVFDHMANIYHSFPGRITAETFKKQITAIIDVWEDWIVFPPDFTLELRERLEGMPDESRALVSGQQKEEKAVAYSSRFKASSFQLADQSGTKPSIDTVDVGGEPLKDDLNGTPMGDDIDGAPVEDDLDGAPIDDDVDGAPIIEDVDGAPIDDVDGAPMDDDLDGAPIADDQNFGATSVDGEPMDMEDDD</sequence>
<evidence type="ECO:0000313" key="6">
    <source>
        <dbReference type="Proteomes" id="UP001437256"/>
    </source>
</evidence>
<keyword evidence="1" id="KW-0694">RNA-binding</keyword>
<dbReference type="InterPro" id="IPR051485">
    <property type="entry name" value="SR-CTD_assoc_factor"/>
</dbReference>
<dbReference type="Proteomes" id="UP001437256">
    <property type="component" value="Unassembled WGS sequence"/>
</dbReference>
<dbReference type="EMBL" id="JBBXMP010000016">
    <property type="protein sequence ID" value="KAL0068794.1"/>
    <property type="molecule type" value="Genomic_DNA"/>
</dbReference>
<dbReference type="SMART" id="SM00582">
    <property type="entry name" value="RPR"/>
    <property type="match status" value="1"/>
</dbReference>
<dbReference type="InterPro" id="IPR035967">
    <property type="entry name" value="SWAP/Surp_sf"/>
</dbReference>
<evidence type="ECO:0000259" key="3">
    <source>
        <dbReference type="PROSITE" id="PS50128"/>
    </source>
</evidence>
<feature type="region of interest" description="Disordered" evidence="2">
    <location>
        <begin position="351"/>
        <end position="455"/>
    </location>
</feature>
<name>A0ABR3A5Y9_9AGAR</name>
<dbReference type="Gene3D" id="1.25.40.90">
    <property type="match status" value="1"/>
</dbReference>
<dbReference type="InterPro" id="IPR000061">
    <property type="entry name" value="Surp"/>
</dbReference>
<dbReference type="SMART" id="SM00648">
    <property type="entry name" value="SWAP"/>
    <property type="match status" value="1"/>
</dbReference>
<organism evidence="5 6">
    <name type="scientific">Marasmius tenuissimus</name>
    <dbReference type="NCBI Taxonomy" id="585030"/>
    <lineage>
        <taxon>Eukaryota</taxon>
        <taxon>Fungi</taxon>
        <taxon>Dikarya</taxon>
        <taxon>Basidiomycota</taxon>
        <taxon>Agaricomycotina</taxon>
        <taxon>Agaricomycetes</taxon>
        <taxon>Agaricomycetidae</taxon>
        <taxon>Agaricales</taxon>
        <taxon>Marasmiineae</taxon>
        <taxon>Marasmiaceae</taxon>
        <taxon>Marasmius</taxon>
    </lineage>
</organism>
<dbReference type="Gene3D" id="1.10.10.790">
    <property type="entry name" value="Surp module"/>
    <property type="match status" value="1"/>
</dbReference>
<comment type="caution">
    <text evidence="5">The sequence shown here is derived from an EMBL/GenBank/DDBJ whole genome shotgun (WGS) entry which is preliminary data.</text>
</comment>
<dbReference type="SUPFAM" id="SSF109905">
    <property type="entry name" value="Surp module (SWAP domain)"/>
    <property type="match status" value="1"/>
</dbReference>
<feature type="region of interest" description="Disordered" evidence="2">
    <location>
        <begin position="69"/>
        <end position="88"/>
    </location>
</feature>
<gene>
    <name evidence="5" type="ORF">AAF712_004123</name>
</gene>
<feature type="domain" description="CID" evidence="4">
    <location>
        <begin position="176"/>
        <end position="321"/>
    </location>
</feature>
<evidence type="ECO:0000256" key="2">
    <source>
        <dbReference type="SAM" id="MobiDB-lite"/>
    </source>
</evidence>
<evidence type="ECO:0000256" key="1">
    <source>
        <dbReference type="ARBA" id="ARBA00022884"/>
    </source>
</evidence>
<evidence type="ECO:0000313" key="5">
    <source>
        <dbReference type="EMBL" id="KAL0068794.1"/>
    </source>
</evidence>
<dbReference type="InterPro" id="IPR006569">
    <property type="entry name" value="CID_dom"/>
</dbReference>
<dbReference type="Pfam" id="PF01805">
    <property type="entry name" value="Surp"/>
    <property type="match status" value="1"/>
</dbReference>
<keyword evidence="6" id="KW-1185">Reference proteome</keyword>
<feature type="domain" description="SURP motif" evidence="3">
    <location>
        <begin position="93"/>
        <end position="135"/>
    </location>
</feature>
<feature type="compositionally biased region" description="Basic and acidic residues" evidence="2">
    <location>
        <begin position="70"/>
        <end position="88"/>
    </location>
</feature>
<dbReference type="InterPro" id="IPR008942">
    <property type="entry name" value="ENTH_VHS"/>
</dbReference>
<proteinExistence type="predicted"/>
<feature type="compositionally biased region" description="Polar residues" evidence="2">
    <location>
        <begin position="351"/>
        <end position="360"/>
    </location>
</feature>
<dbReference type="PROSITE" id="PS51391">
    <property type="entry name" value="CID"/>
    <property type="match status" value="1"/>
</dbReference>
<dbReference type="PANTHER" id="PTHR23140">
    <property type="entry name" value="RNA PROCESSING PROTEIN LD23810P"/>
    <property type="match status" value="1"/>
</dbReference>
<dbReference type="Pfam" id="PF04818">
    <property type="entry name" value="CID"/>
    <property type="match status" value="1"/>
</dbReference>
<feature type="compositionally biased region" description="Acidic residues" evidence="2">
    <location>
        <begin position="382"/>
        <end position="429"/>
    </location>
</feature>
<evidence type="ECO:0008006" key="7">
    <source>
        <dbReference type="Google" id="ProtNLM"/>
    </source>
</evidence>
<dbReference type="PANTHER" id="PTHR23140:SF0">
    <property type="entry name" value="U2 SNRNP-ASSOCIATED SURP MOTIF-CONTAINING PROTEIN"/>
    <property type="match status" value="1"/>
</dbReference>
<accession>A0ABR3A5Y9</accession>
<reference evidence="5 6" key="1">
    <citation type="submission" date="2024-05" db="EMBL/GenBank/DDBJ databases">
        <title>A draft genome resource for the thread blight pathogen Marasmius tenuissimus strain MS-2.</title>
        <authorList>
            <person name="Yulfo-Soto G.E."/>
            <person name="Baruah I.K."/>
            <person name="Amoako-Attah I."/>
            <person name="Bukari Y."/>
            <person name="Meinhardt L.W."/>
            <person name="Bailey B.A."/>
            <person name="Cohen S.P."/>
        </authorList>
    </citation>
    <scope>NUCLEOTIDE SEQUENCE [LARGE SCALE GENOMIC DNA]</scope>
    <source>
        <strain evidence="5 6">MS-2</strain>
    </source>
</reference>
<evidence type="ECO:0000259" key="4">
    <source>
        <dbReference type="PROSITE" id="PS51391"/>
    </source>
</evidence>
<protein>
    <recommendedName>
        <fullName evidence="7">CID domain-containing protein</fullName>
    </recommendedName>
</protein>